<keyword evidence="2" id="KW-0812">Transmembrane</keyword>
<evidence type="ECO:0000313" key="3">
    <source>
        <dbReference type="EMBL" id="VFQ46200.1"/>
    </source>
</evidence>
<feature type="transmembrane region" description="Helical" evidence="2">
    <location>
        <begin position="46"/>
        <end position="65"/>
    </location>
</feature>
<organism evidence="3 4">
    <name type="scientific">Desulfoluna butyratoxydans</name>
    <dbReference type="NCBI Taxonomy" id="231438"/>
    <lineage>
        <taxon>Bacteria</taxon>
        <taxon>Pseudomonadati</taxon>
        <taxon>Thermodesulfobacteriota</taxon>
        <taxon>Desulfobacteria</taxon>
        <taxon>Desulfobacterales</taxon>
        <taxon>Desulfolunaceae</taxon>
        <taxon>Desulfoluna</taxon>
    </lineage>
</organism>
<keyword evidence="2" id="KW-1133">Transmembrane helix</keyword>
<proteinExistence type="predicted"/>
<feature type="region of interest" description="Disordered" evidence="1">
    <location>
        <begin position="1"/>
        <end position="26"/>
    </location>
</feature>
<evidence type="ECO:0000256" key="1">
    <source>
        <dbReference type="SAM" id="MobiDB-lite"/>
    </source>
</evidence>
<reference evidence="3 4" key="1">
    <citation type="submission" date="2019-03" db="EMBL/GenBank/DDBJ databases">
        <authorList>
            <person name="Nijsse B."/>
        </authorList>
    </citation>
    <scope>NUCLEOTIDE SEQUENCE [LARGE SCALE GENOMIC DNA]</scope>
    <source>
        <strain evidence="3">Desulfoluna butyratoxydans MSL71</strain>
    </source>
</reference>
<dbReference type="Proteomes" id="UP000507962">
    <property type="component" value="Unassembled WGS sequence"/>
</dbReference>
<evidence type="ECO:0000256" key="2">
    <source>
        <dbReference type="SAM" id="Phobius"/>
    </source>
</evidence>
<keyword evidence="2" id="KW-0472">Membrane</keyword>
<protein>
    <submittedName>
        <fullName evidence="3">Uncharacterized protein</fullName>
    </submittedName>
</protein>
<feature type="compositionally biased region" description="Polar residues" evidence="1">
    <location>
        <begin position="1"/>
        <end position="21"/>
    </location>
</feature>
<sequence>MRRNNLQQRYEGSHLTPSGTKASPPWKKQRHVCGLAHVNRIIKMTAYRPCILVLILAGILCSGPLSPASARWSGSIGTGFSRTQRSGDLGLGTQGFGPVHVDVDLSPSDFDDVTDTSFGIDLALSDGTWMVDFSLDLLELEDNAPERLSDGITIRSNMGFDTLSVELTVGRNIYESRWVDLGLHGGLRYDRQELSVDLSQGTDTERTEVDESWLDLLMGASADVPFAEKWLWSNKFNVGFGGSEGTWFASTGVTWRFHPSWSTEVYGEFTAVDYENGGRENTDWYRYDVDEIIWGANVLFHW</sequence>
<evidence type="ECO:0000313" key="4">
    <source>
        <dbReference type="Proteomes" id="UP000507962"/>
    </source>
</evidence>
<dbReference type="EMBL" id="CAADHO010000008">
    <property type="protein sequence ID" value="VFQ46200.1"/>
    <property type="molecule type" value="Genomic_DNA"/>
</dbReference>
<gene>
    <name evidence="3" type="ORF">MSL71_38630</name>
</gene>
<name>A0A4U8YQS4_9BACT</name>
<keyword evidence="4" id="KW-1185">Reference proteome</keyword>
<dbReference type="AlphaFoldDB" id="A0A4U8YQS4"/>
<accession>A0A4U8YQS4</accession>